<dbReference type="VEuPathDB" id="PlasmoDB:PVP01_0008030"/>
<dbReference type="EMBL" id="FLZR02000033">
    <property type="protein sequence ID" value="VVA00091.1"/>
    <property type="molecule type" value="Genomic_DNA"/>
</dbReference>
<evidence type="ECO:0000313" key="2">
    <source>
        <dbReference type="EMBL" id="VVA00091.1"/>
    </source>
</evidence>
<dbReference type="VEuPathDB" id="PlasmoDB:PVW1_140082900"/>
<sequence length="277" mass="31319">KDNTEKKPIMCALVPVTMEYTDDKVEVNVNDKAVQKGIPKPPDPWSTFGGILHKRSEITARGSDKGDLNNSPVNSDVPGSDPSNSEFLTEADGVSPYLVLTDDEIKWRILDYETLDCRNYASKDTYGLCKRLKELHDEGKFKSQPKPSSDSRASDRVSYRGNFTGRYDSLNGGSHDMEEDYANSSNTSDDMYTLLKSSQFRTGTVTFLTLGTAFLGYAYYKFTPVGSWFRNRKGRKNEIAHEYFEQISKEPFQPIPKSVNTNSRRKRVQIAYHQSGD</sequence>
<accession>A0A565A5I7</accession>
<dbReference type="VEuPathDB" id="PlasmoDB:PVX_096920"/>
<reference evidence="2" key="1">
    <citation type="submission" date="2016-07" db="EMBL/GenBank/DDBJ databases">
        <authorList>
            <consortium name="Pathogen Informatics"/>
        </authorList>
    </citation>
    <scope>NUCLEOTIDE SEQUENCE</scope>
</reference>
<proteinExistence type="predicted"/>
<dbReference type="InterPro" id="IPR008780">
    <property type="entry name" value="Plasmodium_Vir"/>
</dbReference>
<dbReference type="OrthoDB" id="388100at2759"/>
<dbReference type="AlphaFoldDB" id="A0A565A5I7"/>
<evidence type="ECO:0000256" key="1">
    <source>
        <dbReference type="SAM" id="MobiDB-lite"/>
    </source>
</evidence>
<name>A0A565A5I7_PLAVI</name>
<protein>
    <submittedName>
        <fullName evidence="2">VIR protein</fullName>
    </submittedName>
</protein>
<organism evidence="2">
    <name type="scientific">Plasmodium vivax</name>
    <name type="common">malaria parasite P. vivax</name>
    <dbReference type="NCBI Taxonomy" id="5855"/>
    <lineage>
        <taxon>Eukaryota</taxon>
        <taxon>Sar</taxon>
        <taxon>Alveolata</taxon>
        <taxon>Apicomplexa</taxon>
        <taxon>Aconoidasida</taxon>
        <taxon>Haemosporida</taxon>
        <taxon>Plasmodiidae</taxon>
        <taxon>Plasmodium</taxon>
        <taxon>Plasmodium (Plasmodium)</taxon>
    </lineage>
</organism>
<dbReference type="Pfam" id="PF05795">
    <property type="entry name" value="Plasmodium_Vir"/>
    <property type="match status" value="1"/>
</dbReference>
<feature type="region of interest" description="Disordered" evidence="1">
    <location>
        <begin position="60"/>
        <end position="89"/>
    </location>
</feature>
<feature type="non-terminal residue" evidence="2">
    <location>
        <position position="1"/>
    </location>
</feature>
<dbReference type="Proteomes" id="UP000220605">
    <property type="component" value="Unassembled WGS sequence"/>
</dbReference>
<gene>
    <name evidence="2" type="ORF">PVP01_0008030</name>
</gene>